<keyword evidence="4" id="KW-0614">Plasmid</keyword>
<dbReference type="Gene3D" id="1.20.140.10">
    <property type="entry name" value="Butyryl-CoA Dehydrogenase, subunit A, domain 3"/>
    <property type="match status" value="1"/>
</dbReference>
<keyword evidence="1" id="KW-0560">Oxidoreductase</keyword>
<dbReference type="Pfam" id="PF02771">
    <property type="entry name" value="Acyl-CoA_dh_N"/>
    <property type="match status" value="1"/>
</dbReference>
<feature type="domain" description="Acyl-CoA dehydrogenase C-terminal" evidence="3">
    <location>
        <begin position="252"/>
        <end position="383"/>
    </location>
</feature>
<protein>
    <submittedName>
        <fullName evidence="4">Possible indole oxygenase</fullName>
    </submittedName>
</protein>
<dbReference type="InterPro" id="IPR037069">
    <property type="entry name" value="AcylCoA_DH/ox_N_sf"/>
</dbReference>
<evidence type="ECO:0000256" key="1">
    <source>
        <dbReference type="ARBA" id="ARBA00023002"/>
    </source>
</evidence>
<dbReference type="PANTHER" id="PTHR43884">
    <property type="entry name" value="ACYL-COA DEHYDROGENASE"/>
    <property type="match status" value="1"/>
</dbReference>
<dbReference type="Proteomes" id="UP000008710">
    <property type="component" value="Plasmid pRHL3"/>
</dbReference>
<dbReference type="InterPro" id="IPR009100">
    <property type="entry name" value="AcylCoA_DH/oxidase_NM_dom_sf"/>
</dbReference>
<feature type="domain" description="Acyl-CoA dehydrogenase/oxidase N-terminal" evidence="2">
    <location>
        <begin position="38"/>
        <end position="116"/>
    </location>
</feature>
<dbReference type="InterPro" id="IPR036250">
    <property type="entry name" value="AcylCo_DH-like_C"/>
</dbReference>
<evidence type="ECO:0000313" key="4">
    <source>
        <dbReference type="EMBL" id="ABH00960.1"/>
    </source>
</evidence>
<proteinExistence type="predicted"/>
<gene>
    <name evidence="4" type="ordered locus">RHA1_ro11313</name>
</gene>
<name>Q0RUS6_RHOJR</name>
<dbReference type="InterPro" id="IPR013107">
    <property type="entry name" value="Acyl-CoA_DH_C"/>
</dbReference>
<dbReference type="RefSeq" id="WP_011600585.1">
    <property type="nucleotide sequence ID" value="NC_008271.1"/>
</dbReference>
<dbReference type="PATRIC" id="fig|101510.16.peg.9119"/>
<dbReference type="Gene3D" id="1.10.540.10">
    <property type="entry name" value="Acyl-CoA dehydrogenase/oxidase, N-terminal domain"/>
    <property type="match status" value="1"/>
</dbReference>
<dbReference type="AlphaFoldDB" id="Q0RUS6"/>
<dbReference type="SUPFAM" id="SSF56645">
    <property type="entry name" value="Acyl-CoA dehydrogenase NM domain-like"/>
    <property type="match status" value="1"/>
</dbReference>
<evidence type="ECO:0000259" key="3">
    <source>
        <dbReference type="Pfam" id="PF08028"/>
    </source>
</evidence>
<dbReference type="PANTHER" id="PTHR43884:SF12">
    <property type="entry name" value="ISOVALERYL-COA DEHYDROGENASE, MITOCHONDRIAL-RELATED"/>
    <property type="match status" value="1"/>
</dbReference>
<dbReference type="HOGENOM" id="CLU_018204_2_0_11"/>
<dbReference type="eggNOG" id="COG1960">
    <property type="taxonomic scope" value="Bacteria"/>
</dbReference>
<dbReference type="GO" id="GO:0003995">
    <property type="term" value="F:acyl-CoA dehydrogenase activity"/>
    <property type="evidence" value="ECO:0007669"/>
    <property type="project" value="TreeGrafter"/>
</dbReference>
<dbReference type="PIRSF" id="PIRSF016578">
    <property type="entry name" value="HsaA"/>
    <property type="match status" value="1"/>
</dbReference>
<dbReference type="SUPFAM" id="SSF47203">
    <property type="entry name" value="Acyl-CoA dehydrogenase C-terminal domain-like"/>
    <property type="match status" value="1"/>
</dbReference>
<evidence type="ECO:0000259" key="2">
    <source>
        <dbReference type="Pfam" id="PF02771"/>
    </source>
</evidence>
<dbReference type="Pfam" id="PF08028">
    <property type="entry name" value="Acyl-CoA_dh_2"/>
    <property type="match status" value="1"/>
</dbReference>
<accession>Q0RUS6</accession>
<dbReference type="EMBL" id="CP000434">
    <property type="protein sequence ID" value="ABH00960.1"/>
    <property type="molecule type" value="Genomic_DNA"/>
</dbReference>
<dbReference type="InterPro" id="IPR046373">
    <property type="entry name" value="Acyl-CoA_Oxase/DH_mid-dom_sf"/>
</dbReference>
<evidence type="ECO:0000313" key="5">
    <source>
        <dbReference type="Proteomes" id="UP000008710"/>
    </source>
</evidence>
<sequence>MTQTLEPTSTETADVDASRPNREVIGKATALIPLIRQYADQGSADRRAAPEVMAALEAEGLFKLFVPRRYGGYEENLRTAMETVAEVAKGDGSTAWAVALLNVCTWFGTTFSQQAQDDVFGANPDAKCCGIFTPGSKAERVEGGYIVSGQWPYSSGSFAADWGTLGIALDVEEGEDPRALALIPKDAWTIKPTWFVAGMKGSGSDTIVVEDHFVPDHRIQRFVAMREADFATPYKSTERNSNMAFIPVAALILVGAQLGLARHAMELTLEKLPNKRVAYTRYTAAKNSPTHQLGVAAAATKFNMAELLMQQATADIDNAAARGELPDLITRGRIRNNTGIIAELVKDGIDILMTTNGAGSFADANVLNQIWRDAEIAGRHAYVTPEVGKEVYGRLLIGADDALTMDV</sequence>
<geneLocation type="plasmid" evidence="4 5">
    <name>pRHL3</name>
</geneLocation>
<dbReference type="Gene3D" id="2.40.110.10">
    <property type="entry name" value="Butyryl-CoA Dehydrogenase, subunit A, domain 2"/>
    <property type="match status" value="1"/>
</dbReference>
<dbReference type="OrthoDB" id="3404950at2"/>
<dbReference type="GO" id="GO:0050660">
    <property type="term" value="F:flavin adenine dinucleotide binding"/>
    <property type="evidence" value="ECO:0007669"/>
    <property type="project" value="InterPro"/>
</dbReference>
<reference evidence="5" key="1">
    <citation type="journal article" date="2006" name="Proc. Natl. Acad. Sci. U.S.A.">
        <title>The complete genome of Rhodococcus sp. RHA1 provides insights into a catabolic powerhouse.</title>
        <authorList>
            <person name="McLeod M.P."/>
            <person name="Warren R.L."/>
            <person name="Hsiao W.W.L."/>
            <person name="Araki N."/>
            <person name="Myhre M."/>
            <person name="Fernandes C."/>
            <person name="Miyazawa D."/>
            <person name="Wong W."/>
            <person name="Lillquist A.L."/>
            <person name="Wang D."/>
            <person name="Dosanjh M."/>
            <person name="Hara H."/>
            <person name="Petrescu A."/>
            <person name="Morin R.D."/>
            <person name="Yang G."/>
            <person name="Stott J.M."/>
            <person name="Schein J.E."/>
            <person name="Shin H."/>
            <person name="Smailus D."/>
            <person name="Siddiqui A.S."/>
            <person name="Marra M.A."/>
            <person name="Jones S.J.M."/>
            <person name="Holt R."/>
            <person name="Brinkman F.S.L."/>
            <person name="Miyauchi K."/>
            <person name="Fukuda M."/>
            <person name="Davies J.E."/>
            <person name="Mohn W.W."/>
            <person name="Eltis L.D."/>
        </authorList>
    </citation>
    <scope>NUCLEOTIDE SEQUENCE [LARGE SCALE GENOMIC DNA]</scope>
    <source>
        <strain evidence="5">RHA1</strain>
    </source>
</reference>
<organism evidence="4 5">
    <name type="scientific">Rhodococcus jostii (strain RHA1)</name>
    <dbReference type="NCBI Taxonomy" id="101510"/>
    <lineage>
        <taxon>Bacteria</taxon>
        <taxon>Bacillati</taxon>
        <taxon>Actinomycetota</taxon>
        <taxon>Actinomycetes</taxon>
        <taxon>Mycobacteriales</taxon>
        <taxon>Nocardiaceae</taxon>
        <taxon>Rhodococcus</taxon>
    </lineage>
</organism>
<dbReference type="InterPro" id="IPR013786">
    <property type="entry name" value="AcylCoA_DH/ox_N"/>
</dbReference>
<dbReference type="KEGG" id="rha:RHA1_ro11313"/>